<evidence type="ECO:0000259" key="4">
    <source>
        <dbReference type="Pfam" id="PF01702"/>
    </source>
</evidence>
<keyword evidence="3" id="KW-0819">tRNA processing</keyword>
<name>A0A1G2BP81_9BACT</name>
<feature type="domain" description="tRNA-guanine(15) transglycosylase-like" evidence="4">
    <location>
        <begin position="11"/>
        <end position="393"/>
    </location>
</feature>
<comment type="caution">
    <text evidence="5">The sequence shown here is derived from an EMBL/GenBank/DDBJ whole genome shotgun (WGS) entry which is preliminary data.</text>
</comment>
<evidence type="ECO:0000256" key="1">
    <source>
        <dbReference type="ARBA" id="ARBA00022676"/>
    </source>
</evidence>
<dbReference type="NCBIfam" id="TIGR00430">
    <property type="entry name" value="Q_tRNA_tgt"/>
    <property type="match status" value="1"/>
</dbReference>
<evidence type="ECO:0000256" key="2">
    <source>
        <dbReference type="ARBA" id="ARBA00022679"/>
    </source>
</evidence>
<keyword evidence="1" id="KW-0328">Glycosyltransferase</keyword>
<dbReference type="InterPro" id="IPR036511">
    <property type="entry name" value="TGT-like_sf"/>
</dbReference>
<dbReference type="PANTHER" id="PTHR46499:SF1">
    <property type="entry name" value="QUEUINE TRNA-RIBOSYLTRANSFERASE"/>
    <property type="match status" value="1"/>
</dbReference>
<sequence length="393" mass="44648">MFRILKQSTKSKARLGLLRTQHGVIHTPFFMPDATKAAVKSLSSDDLARLGLESMVVNTYHLYLQPGIEVIKKAPGVQAFMNWDKPLLSDSGGYQVFSLIHKNKNLGRITDEKVTFQSPVDGSKHDLTPEKSIQIQFDLGVDMMVCLDDCPPNDASEAIMLGAIERTIAWAKRCKIEYDKQVKKRKIKNRPMLFGVIQGGTSLELRRQCAEALTAIGFNGYGFGARHVDEGGKFLAKPLSYTADLIPEDKLRFGLGIGAPRDIIRAVKMGWDMFDCVIPTREARHGKLYIWKMENRKWKIDKKKNPFSIFHLPFSRRQWHETINITNAKFIKDFSPINPASKLPELRAYTKAYLHHLFKTQEPLALRLATLNNLEFYLDLMSNIQKAIKAGEL</sequence>
<dbReference type="AlphaFoldDB" id="A0A1G2BP81"/>
<protein>
    <recommendedName>
        <fullName evidence="4">tRNA-guanine(15) transglycosylase-like domain-containing protein</fullName>
    </recommendedName>
</protein>
<dbReference type="InterPro" id="IPR004803">
    <property type="entry name" value="TGT"/>
</dbReference>
<evidence type="ECO:0000313" key="5">
    <source>
        <dbReference type="EMBL" id="OGY90878.1"/>
    </source>
</evidence>
<dbReference type="STRING" id="1798553.A3H70_04050"/>
<evidence type="ECO:0000256" key="3">
    <source>
        <dbReference type="ARBA" id="ARBA00022694"/>
    </source>
</evidence>
<accession>A0A1G2BP81</accession>
<evidence type="ECO:0000313" key="6">
    <source>
        <dbReference type="Proteomes" id="UP000178109"/>
    </source>
</evidence>
<organism evidence="5 6">
    <name type="scientific">Candidatus Komeilibacteria bacterium RIFCSPLOWO2_02_FULL_48_11</name>
    <dbReference type="NCBI Taxonomy" id="1798553"/>
    <lineage>
        <taxon>Bacteria</taxon>
        <taxon>Candidatus Komeiliibacteriota</taxon>
    </lineage>
</organism>
<keyword evidence="2" id="KW-0808">Transferase</keyword>
<reference evidence="5 6" key="1">
    <citation type="journal article" date="2016" name="Nat. Commun.">
        <title>Thousands of microbial genomes shed light on interconnected biogeochemical processes in an aquifer system.</title>
        <authorList>
            <person name="Anantharaman K."/>
            <person name="Brown C.T."/>
            <person name="Hug L.A."/>
            <person name="Sharon I."/>
            <person name="Castelle C.J."/>
            <person name="Probst A.J."/>
            <person name="Thomas B.C."/>
            <person name="Singh A."/>
            <person name="Wilkins M.J."/>
            <person name="Karaoz U."/>
            <person name="Brodie E.L."/>
            <person name="Williams K.H."/>
            <person name="Hubbard S.S."/>
            <person name="Banfield J.F."/>
        </authorList>
    </citation>
    <scope>NUCLEOTIDE SEQUENCE [LARGE SCALE GENOMIC DNA]</scope>
</reference>
<dbReference type="Pfam" id="PF01702">
    <property type="entry name" value="TGT"/>
    <property type="match status" value="1"/>
</dbReference>
<dbReference type="PANTHER" id="PTHR46499">
    <property type="entry name" value="QUEUINE TRNA-RIBOSYLTRANSFERASE"/>
    <property type="match status" value="1"/>
</dbReference>
<dbReference type="InterPro" id="IPR050076">
    <property type="entry name" value="ArchSynthase1/Queuine_TRR"/>
</dbReference>
<dbReference type="GO" id="GO:0008479">
    <property type="term" value="F:tRNA-guanosine(34) queuine transglycosylase activity"/>
    <property type="evidence" value="ECO:0007669"/>
    <property type="project" value="InterPro"/>
</dbReference>
<dbReference type="Proteomes" id="UP000178109">
    <property type="component" value="Unassembled WGS sequence"/>
</dbReference>
<dbReference type="EMBL" id="MHKO01000059">
    <property type="protein sequence ID" value="OGY90878.1"/>
    <property type="molecule type" value="Genomic_DNA"/>
</dbReference>
<dbReference type="NCBIfam" id="TIGR00449">
    <property type="entry name" value="tgt_general"/>
    <property type="match status" value="1"/>
</dbReference>
<dbReference type="InterPro" id="IPR002616">
    <property type="entry name" value="tRNA_ribo_trans-like"/>
</dbReference>
<proteinExistence type="predicted"/>
<dbReference type="SUPFAM" id="SSF51713">
    <property type="entry name" value="tRNA-guanine transglycosylase"/>
    <property type="match status" value="1"/>
</dbReference>
<gene>
    <name evidence="5" type="ORF">A3H70_04050</name>
</gene>
<dbReference type="Gene3D" id="3.20.20.105">
    <property type="entry name" value="Queuine tRNA-ribosyltransferase-like"/>
    <property type="match status" value="1"/>
</dbReference>
<dbReference type="GO" id="GO:0002099">
    <property type="term" value="P:tRNA wobble guanine modification"/>
    <property type="evidence" value="ECO:0007669"/>
    <property type="project" value="TreeGrafter"/>
</dbReference>
<dbReference type="GO" id="GO:0005737">
    <property type="term" value="C:cytoplasm"/>
    <property type="evidence" value="ECO:0007669"/>
    <property type="project" value="TreeGrafter"/>
</dbReference>